<gene>
    <name evidence="2" type="ORF">BN10_130092</name>
</gene>
<dbReference type="EMBL" id="CAIZ01000035">
    <property type="protein sequence ID" value="CCH69078.1"/>
    <property type="molecule type" value="Genomic_DNA"/>
</dbReference>
<dbReference type="STRING" id="1193181.BN10_130092"/>
<feature type="transmembrane region" description="Helical" evidence="1">
    <location>
        <begin position="33"/>
        <end position="50"/>
    </location>
</feature>
<keyword evidence="1" id="KW-0472">Membrane</keyword>
<evidence type="ECO:0000313" key="2">
    <source>
        <dbReference type="EMBL" id="CCH69078.1"/>
    </source>
</evidence>
<protein>
    <submittedName>
        <fullName evidence="2">Uncharacterized protein</fullName>
    </submittedName>
</protein>
<dbReference type="RefSeq" id="WP_010849333.1">
    <property type="nucleotide sequence ID" value="NZ_HF570956.1"/>
</dbReference>
<name>N0DXY6_9MICO</name>
<proteinExistence type="predicted"/>
<dbReference type="HOGENOM" id="CLU_2792617_0_0_11"/>
<comment type="caution">
    <text evidence="2">The sequence shown here is derived from an EMBL/GenBank/DDBJ whole genome shotgun (WGS) entry which is preliminary data.</text>
</comment>
<evidence type="ECO:0000313" key="3">
    <source>
        <dbReference type="Proteomes" id="UP000013167"/>
    </source>
</evidence>
<keyword evidence="3" id="KW-1185">Reference proteome</keyword>
<dbReference type="AlphaFoldDB" id="N0DXY6"/>
<sequence>MTPRTVALLRFAFLQIGFGGAASAVLAKTSGTLWAVALMAAVFTEVLLVLDLRRGLRSSSTADRLRSS</sequence>
<evidence type="ECO:0000256" key="1">
    <source>
        <dbReference type="SAM" id="Phobius"/>
    </source>
</evidence>
<reference evidence="2 3" key="1">
    <citation type="journal article" date="2013" name="ISME J.">
        <title>A metabolic model for members of the genus Tetrasphaera involved in enhanced biological phosphorus removal.</title>
        <authorList>
            <person name="Kristiansen R."/>
            <person name="Nguyen H.T.T."/>
            <person name="Saunders A.M."/>
            <person name="Nielsen J.L."/>
            <person name="Wimmer R."/>
            <person name="Le V.Q."/>
            <person name="McIlroy S.J."/>
            <person name="Petrovski S."/>
            <person name="Seviour R.J."/>
            <person name="Calteau A."/>
            <person name="Nielsen K.L."/>
            <person name="Nielsen P.H."/>
        </authorList>
    </citation>
    <scope>NUCLEOTIDE SEQUENCE [LARGE SCALE GENOMIC DNA]</scope>
    <source>
        <strain evidence="2 3">Lp2</strain>
    </source>
</reference>
<accession>N0DXY6</accession>
<dbReference type="Proteomes" id="UP000013167">
    <property type="component" value="Unassembled WGS sequence"/>
</dbReference>
<organism evidence="2 3">
    <name type="scientific">Phycicoccus elongatus Lp2</name>
    <dbReference type="NCBI Taxonomy" id="1193181"/>
    <lineage>
        <taxon>Bacteria</taxon>
        <taxon>Bacillati</taxon>
        <taxon>Actinomycetota</taxon>
        <taxon>Actinomycetes</taxon>
        <taxon>Micrococcales</taxon>
        <taxon>Intrasporangiaceae</taxon>
        <taxon>Phycicoccus</taxon>
    </lineage>
</organism>
<keyword evidence="1" id="KW-1133">Transmembrane helix</keyword>
<keyword evidence="1" id="KW-0812">Transmembrane</keyword>